<feature type="transmembrane region" description="Helical" evidence="1">
    <location>
        <begin position="92"/>
        <end position="112"/>
    </location>
</feature>
<name>A0A8R1DKQ3_CAEJA</name>
<dbReference type="Pfam" id="PF10318">
    <property type="entry name" value="7TM_GPCR_Srh"/>
    <property type="match status" value="1"/>
</dbReference>
<evidence type="ECO:0000313" key="2">
    <source>
        <dbReference type="EnsemblMetazoa" id="CJA05428b.1"/>
    </source>
</evidence>
<dbReference type="AlphaFoldDB" id="A0A8R1DKQ3"/>
<sequence length="281" mass="31643">MCQPDTRYLSSPNFIATALHSFTFVEVPVMIYGAYCILFRTPNTMKSVKGLMLSLHIFSTMFDMVICVLGVPYILWPVPAGYFLGLVDAPALLVYCGATLLAAITANVLALYENRYYTLFGRKTRWAKLRKPLMSLVYLLVPLFMIPPVIAVPDQQYARALALAQIPCPPQFPYLNDHELFVISLDGSVFLGSIVSNFMLTFMLAPVAAILLIIIMDYHDQTLNNFVFIVLSFHGVGATIVMILVHKPYREFTFYYLCNKGEKKWKTTGQFSTAPSLNVVF</sequence>
<keyword evidence="3" id="KW-1185">Reference proteome</keyword>
<protein>
    <submittedName>
        <fullName evidence="2">Uncharacterized protein</fullName>
    </submittedName>
</protein>
<organism evidence="2 3">
    <name type="scientific">Caenorhabditis japonica</name>
    <dbReference type="NCBI Taxonomy" id="281687"/>
    <lineage>
        <taxon>Eukaryota</taxon>
        <taxon>Metazoa</taxon>
        <taxon>Ecdysozoa</taxon>
        <taxon>Nematoda</taxon>
        <taxon>Chromadorea</taxon>
        <taxon>Rhabditida</taxon>
        <taxon>Rhabditina</taxon>
        <taxon>Rhabditomorpha</taxon>
        <taxon>Rhabditoidea</taxon>
        <taxon>Rhabditidae</taxon>
        <taxon>Peloderinae</taxon>
        <taxon>Caenorhabditis</taxon>
    </lineage>
</organism>
<dbReference type="EnsemblMetazoa" id="CJA05428b.1">
    <property type="protein sequence ID" value="CJA05428b.1"/>
    <property type="gene ID" value="WBGene00124632"/>
</dbReference>
<dbReference type="PANTHER" id="PTHR22941:SF20">
    <property type="entry name" value="SERPENTINE RECEPTOR, CLASS H"/>
    <property type="match status" value="1"/>
</dbReference>
<evidence type="ECO:0000313" key="3">
    <source>
        <dbReference type="Proteomes" id="UP000005237"/>
    </source>
</evidence>
<reference evidence="2" key="2">
    <citation type="submission" date="2022-06" db="UniProtKB">
        <authorList>
            <consortium name="EnsemblMetazoa"/>
        </authorList>
    </citation>
    <scope>IDENTIFICATION</scope>
    <source>
        <strain evidence="2">DF5081</strain>
    </source>
</reference>
<dbReference type="Proteomes" id="UP000005237">
    <property type="component" value="Unassembled WGS sequence"/>
</dbReference>
<reference evidence="3" key="1">
    <citation type="submission" date="2010-08" db="EMBL/GenBank/DDBJ databases">
        <authorList>
            <consortium name="Caenorhabditis japonica Sequencing Consortium"/>
            <person name="Wilson R.K."/>
        </authorList>
    </citation>
    <scope>NUCLEOTIDE SEQUENCE [LARGE SCALE GENOMIC DNA]</scope>
    <source>
        <strain evidence="3">DF5081</strain>
    </source>
</reference>
<feature type="transmembrane region" description="Helical" evidence="1">
    <location>
        <begin position="51"/>
        <end position="76"/>
    </location>
</feature>
<feature type="transmembrane region" description="Helical" evidence="1">
    <location>
        <begin position="133"/>
        <end position="151"/>
    </location>
</feature>
<feature type="transmembrane region" description="Helical" evidence="1">
    <location>
        <begin position="14"/>
        <end position="39"/>
    </location>
</feature>
<dbReference type="InterPro" id="IPR019422">
    <property type="entry name" value="7TM_GPCR_serpentine_rcpt_Srh"/>
</dbReference>
<proteinExistence type="predicted"/>
<feature type="transmembrane region" description="Helical" evidence="1">
    <location>
        <begin position="189"/>
        <end position="214"/>
    </location>
</feature>
<dbReference type="InterPro" id="IPR053220">
    <property type="entry name" value="Nematode_rcpt-like_serp_H"/>
</dbReference>
<dbReference type="PANTHER" id="PTHR22941">
    <property type="entry name" value="SERPENTINE RECEPTOR"/>
    <property type="match status" value="1"/>
</dbReference>
<evidence type="ECO:0000256" key="1">
    <source>
        <dbReference type="SAM" id="Phobius"/>
    </source>
</evidence>
<keyword evidence="1" id="KW-0472">Membrane</keyword>
<keyword evidence="1" id="KW-0812">Transmembrane</keyword>
<accession>A0A8R1DKQ3</accession>
<keyword evidence="1" id="KW-1133">Transmembrane helix</keyword>
<feature type="transmembrane region" description="Helical" evidence="1">
    <location>
        <begin position="226"/>
        <end position="245"/>
    </location>
</feature>